<evidence type="ECO:0000256" key="3">
    <source>
        <dbReference type="ARBA" id="ARBA00022737"/>
    </source>
</evidence>
<dbReference type="EMBL" id="CP059247">
    <property type="protein sequence ID" value="QLL31556.1"/>
    <property type="molecule type" value="Genomic_DNA"/>
</dbReference>
<keyword evidence="3" id="KW-0677">Repeat</keyword>
<dbReference type="Pfam" id="PF13831">
    <property type="entry name" value="PHD_2"/>
    <property type="match status" value="1"/>
</dbReference>
<dbReference type="GO" id="GO:0006357">
    <property type="term" value="P:regulation of transcription by RNA polymerase II"/>
    <property type="evidence" value="ECO:0007669"/>
    <property type="project" value="TreeGrafter"/>
</dbReference>
<dbReference type="GO" id="GO:0005634">
    <property type="term" value="C:nucleus"/>
    <property type="evidence" value="ECO:0007669"/>
    <property type="project" value="UniProtKB-SubCell"/>
</dbReference>
<keyword evidence="11" id="KW-1185">Reference proteome</keyword>
<feature type="domain" description="PHD-type" evidence="8">
    <location>
        <begin position="243"/>
        <end position="293"/>
    </location>
</feature>
<dbReference type="InterPro" id="IPR019542">
    <property type="entry name" value="Enhancer_polycomb-like_N"/>
</dbReference>
<dbReference type="KEGG" id="tgb:HG536_0B04200"/>
<dbReference type="InterPro" id="IPR013083">
    <property type="entry name" value="Znf_RING/FYVE/PHD"/>
</dbReference>
<evidence type="ECO:0000256" key="2">
    <source>
        <dbReference type="ARBA" id="ARBA00022723"/>
    </source>
</evidence>
<accession>A0A7G3ZDH0</accession>
<sequence length="729" mass="82978">MQRGFRDNGPKLREEKQLEDLYCDLDKDTLIPIVRPDQDAPGDAPELDNGHSRVLNDDRGHLKQLIFNGKTTLERIRLHHKRTRFKKCKYSISQLGDDKQVNHLLGKKSKISSQGGSTFSEDQTPYLNKFSAPIGTAEEILKLPANLEQISSNLTDLVVEYDMDEQDDLYLQFLNDKCCQMKMNEEIFELLISAVEKEWTHLEKLIPPKSLVVEESPSGHRSETTRLHYELFGSDDGTERTTDQPCAVCGGADSDNANAIVFCDGCDIAVHQECYGIVFIPEGQWLCRRCLVSKNRKVSCLFCPSHTGAFKQTDTGSWAHVICGLWIPELYFANLHYMEPIEGVENISKSRWKLVCSICKQRTGACIQCTNKSCFTAFHVTCAKRAGLYMNFGGASISEVASNQAAGLRMLSCFCRKHSPPGWPDTTKGILQTRRYFAEYNDSEISTNLHLNQGRGGTKFGSANNKWKTNRGTPIAPNIFADHLSKIIASYGIPNAESTAYNICKYWSMKRELKRGGPLVRKYDPSSSNLLNEAQLQERINVTDILLKDLQKLRELSSLTRKRTSSWNSMKEVSYRVECLSRNPESYLMKEVVVDKFLESEVFKKIERSLTDNTMISKLIECKSYDVHSNESWEVFPSRMNTILSSLEEEPSSTRAFRNLVRKARTLLELLLGKFETADVTKRLHEDFIIEGDKVLVRPWKGQILKEQEELSDVEELKPQEVKLLKKLI</sequence>
<dbReference type="PROSITE" id="PS01359">
    <property type="entry name" value="ZF_PHD_1"/>
    <property type="match status" value="1"/>
</dbReference>
<dbReference type="AlphaFoldDB" id="A0A7G3ZDH0"/>
<dbReference type="OrthoDB" id="20839at2759"/>
<dbReference type="InterPro" id="IPR019787">
    <property type="entry name" value="Znf_PHD-finger"/>
</dbReference>
<dbReference type="Proteomes" id="UP000515788">
    <property type="component" value="Chromosome 2"/>
</dbReference>
<gene>
    <name evidence="10" type="ORF">HG536_0B04200</name>
</gene>
<keyword evidence="5" id="KW-0862">Zinc</keyword>
<dbReference type="RefSeq" id="XP_037138231.1">
    <property type="nucleotide sequence ID" value="XM_037282336.1"/>
</dbReference>
<evidence type="ECO:0008006" key="12">
    <source>
        <dbReference type="Google" id="ProtNLM"/>
    </source>
</evidence>
<keyword evidence="4 7" id="KW-0863">Zinc-finger</keyword>
<dbReference type="InterPro" id="IPR050701">
    <property type="entry name" value="Histone_Mod_Regulator"/>
</dbReference>
<dbReference type="CDD" id="cd15492">
    <property type="entry name" value="PHD_BRPF_JADE_like"/>
    <property type="match status" value="1"/>
</dbReference>
<dbReference type="GO" id="GO:0008270">
    <property type="term" value="F:zinc ion binding"/>
    <property type="evidence" value="ECO:0007669"/>
    <property type="project" value="UniProtKB-KW"/>
</dbReference>
<organism evidence="10 11">
    <name type="scientific">Torulaspora globosa</name>
    <dbReference type="NCBI Taxonomy" id="48254"/>
    <lineage>
        <taxon>Eukaryota</taxon>
        <taxon>Fungi</taxon>
        <taxon>Dikarya</taxon>
        <taxon>Ascomycota</taxon>
        <taxon>Saccharomycotina</taxon>
        <taxon>Saccharomycetes</taxon>
        <taxon>Saccharomycetales</taxon>
        <taxon>Saccharomycetaceae</taxon>
        <taxon>Torulaspora</taxon>
    </lineage>
</organism>
<evidence type="ECO:0000256" key="6">
    <source>
        <dbReference type="ARBA" id="ARBA00023242"/>
    </source>
</evidence>
<keyword evidence="6" id="KW-0539">Nucleus</keyword>
<dbReference type="GeneID" id="59324675"/>
<dbReference type="Pfam" id="PF13832">
    <property type="entry name" value="zf-HC5HC2H_2"/>
    <property type="match status" value="1"/>
</dbReference>
<evidence type="ECO:0000259" key="9">
    <source>
        <dbReference type="PROSITE" id="PS51805"/>
    </source>
</evidence>
<dbReference type="Gene3D" id="3.30.40.10">
    <property type="entry name" value="Zinc/RING finger domain, C3HC4 (zinc finger)"/>
    <property type="match status" value="2"/>
</dbReference>
<reference evidence="10 11" key="1">
    <citation type="submission" date="2020-06" db="EMBL/GenBank/DDBJ databases">
        <title>The yeast mating-type switching endonuclease HO is a domesticated member of an unorthodox homing genetic element family.</title>
        <authorList>
            <person name="Coughlan A.Y."/>
            <person name="Lombardi L."/>
            <person name="Braun-Galleani S."/>
            <person name="Martos A.R."/>
            <person name="Galeote V."/>
            <person name="Bigey F."/>
            <person name="Dequin S."/>
            <person name="Byrne K.P."/>
            <person name="Wolfe K.H."/>
        </authorList>
    </citation>
    <scope>NUCLEOTIDE SEQUENCE [LARGE SCALE GENOMIC DNA]</scope>
    <source>
        <strain evidence="10 11">CBS764</strain>
    </source>
</reference>
<evidence type="ECO:0000256" key="7">
    <source>
        <dbReference type="PROSITE-ProRule" id="PRU00146"/>
    </source>
</evidence>
<dbReference type="InterPro" id="IPR019786">
    <property type="entry name" value="Zinc_finger_PHD-type_CS"/>
</dbReference>
<dbReference type="InterPro" id="IPR011011">
    <property type="entry name" value="Znf_FYVE_PHD"/>
</dbReference>
<dbReference type="InterPro" id="IPR001965">
    <property type="entry name" value="Znf_PHD"/>
</dbReference>
<evidence type="ECO:0000313" key="10">
    <source>
        <dbReference type="EMBL" id="QLL31556.1"/>
    </source>
</evidence>
<evidence type="ECO:0000256" key="4">
    <source>
        <dbReference type="ARBA" id="ARBA00022771"/>
    </source>
</evidence>
<evidence type="ECO:0000259" key="8">
    <source>
        <dbReference type="PROSITE" id="PS50016"/>
    </source>
</evidence>
<keyword evidence="2" id="KW-0479">Metal-binding</keyword>
<evidence type="ECO:0000256" key="1">
    <source>
        <dbReference type="ARBA" id="ARBA00004123"/>
    </source>
</evidence>
<dbReference type="PROSITE" id="PS50016">
    <property type="entry name" value="ZF_PHD_2"/>
    <property type="match status" value="1"/>
</dbReference>
<proteinExistence type="predicted"/>
<dbReference type="FunFam" id="3.30.40.10:FF:000007">
    <property type="entry name" value="Bromodomain containing 1, isoform CRA_b"/>
    <property type="match status" value="1"/>
</dbReference>
<comment type="subcellular location">
    <subcellularLocation>
        <location evidence="1">Nucleus</location>
    </subcellularLocation>
</comment>
<feature type="domain" description="PHD-type" evidence="9">
    <location>
        <begin position="297"/>
        <end position="419"/>
    </location>
</feature>
<dbReference type="Pfam" id="PF10513">
    <property type="entry name" value="EPL1"/>
    <property type="match status" value="1"/>
</dbReference>
<dbReference type="PANTHER" id="PTHR13793:SF107">
    <property type="entry name" value="BROMODOMAIN-CONTAINING PROTEIN HOMOLOG"/>
    <property type="match status" value="1"/>
</dbReference>
<protein>
    <recommendedName>
        <fullName evidence="12">PHD-type domain-containing protein</fullName>
    </recommendedName>
</protein>
<dbReference type="SMART" id="SM00249">
    <property type="entry name" value="PHD"/>
    <property type="match status" value="2"/>
</dbReference>
<dbReference type="InterPro" id="IPR034732">
    <property type="entry name" value="EPHD"/>
</dbReference>
<name>A0A7G3ZDH0_9SACH</name>
<evidence type="ECO:0000313" key="11">
    <source>
        <dbReference type="Proteomes" id="UP000515788"/>
    </source>
</evidence>
<evidence type="ECO:0000256" key="5">
    <source>
        <dbReference type="ARBA" id="ARBA00022833"/>
    </source>
</evidence>
<dbReference type="SUPFAM" id="SSF57903">
    <property type="entry name" value="FYVE/PHD zinc finger"/>
    <property type="match status" value="2"/>
</dbReference>
<dbReference type="PROSITE" id="PS51805">
    <property type="entry name" value="EPHD"/>
    <property type="match status" value="1"/>
</dbReference>
<dbReference type="PANTHER" id="PTHR13793">
    <property type="entry name" value="PHD FINGER PROTEINS"/>
    <property type="match status" value="1"/>
</dbReference>